<proteinExistence type="inferred from homology"/>
<dbReference type="GO" id="GO:0046872">
    <property type="term" value="F:metal ion binding"/>
    <property type="evidence" value="ECO:0007669"/>
    <property type="project" value="UniProtKB-KW"/>
</dbReference>
<sequence length="148" mass="16394">SDEDVEAVINAIKDGTLDCIVTDHAPHAEEDKNLEFDRAANGISGLETSLAAAYTYLVKPGHISMRKLVEIMSKNPARVIRIEENRLMVGAKANLTIFNPDLEWIVDSSKFYSKGKNTPFNSKKLYGFVEATVVNGKLIYMKETGICL</sequence>
<feature type="non-terminal residue" evidence="7">
    <location>
        <position position="1"/>
    </location>
</feature>
<dbReference type="GO" id="GO:0005737">
    <property type="term" value="C:cytoplasm"/>
    <property type="evidence" value="ECO:0007669"/>
    <property type="project" value="TreeGrafter"/>
</dbReference>
<dbReference type="GO" id="GO:0006145">
    <property type="term" value="P:purine nucleobase catabolic process"/>
    <property type="evidence" value="ECO:0007669"/>
    <property type="project" value="TreeGrafter"/>
</dbReference>
<keyword evidence="8" id="KW-1185">Reference proteome</keyword>
<evidence type="ECO:0000259" key="6">
    <source>
        <dbReference type="Pfam" id="PF01979"/>
    </source>
</evidence>
<dbReference type="InterPro" id="IPR002195">
    <property type="entry name" value="Dihydroorotase_CS"/>
</dbReference>
<comment type="similarity">
    <text evidence="3">Belongs to the metallo-dependent hydrolases superfamily. DHOase family. Class I DHOase subfamily.</text>
</comment>
<evidence type="ECO:0000256" key="4">
    <source>
        <dbReference type="ARBA" id="ARBA00022723"/>
    </source>
</evidence>
<reference evidence="7" key="1">
    <citation type="submission" date="2020-02" db="EMBL/GenBank/DDBJ databases">
        <title>Draft genome sequence of Candidatus Afipia apatlaquensis IBT-C3, a potential strain for decolorization of textile dyes.</title>
        <authorList>
            <person name="Sanchez-Reyes A."/>
            <person name="Breton-Deval L."/>
            <person name="Mangelson H."/>
            <person name="Sanchez-Flores A."/>
        </authorList>
    </citation>
    <scope>NUCLEOTIDE SEQUENCE [LARGE SCALE GENOMIC DNA]</scope>
    <source>
        <strain evidence="7">IBT-C3</strain>
    </source>
</reference>
<dbReference type="SUPFAM" id="SSF51338">
    <property type="entry name" value="Composite domain of metallo-dependent hydrolases"/>
    <property type="match status" value="1"/>
</dbReference>
<dbReference type="EMBL" id="JAAMRR010000591">
    <property type="protein sequence ID" value="NGX95813.1"/>
    <property type="molecule type" value="Genomic_DNA"/>
</dbReference>
<feature type="domain" description="Amidohydrolase-related" evidence="6">
    <location>
        <begin position="3"/>
        <end position="138"/>
    </location>
</feature>
<dbReference type="Gene3D" id="3.20.20.140">
    <property type="entry name" value="Metal-dependent hydrolases"/>
    <property type="match status" value="1"/>
</dbReference>
<dbReference type="InterPro" id="IPR050138">
    <property type="entry name" value="DHOase/Allantoinase_Hydrolase"/>
</dbReference>
<dbReference type="InterPro" id="IPR032466">
    <property type="entry name" value="Metal_Hydrolase"/>
</dbReference>
<dbReference type="InterPro" id="IPR011059">
    <property type="entry name" value="Metal-dep_hydrolase_composite"/>
</dbReference>
<dbReference type="Proteomes" id="UP000480266">
    <property type="component" value="Unassembled WGS sequence"/>
</dbReference>
<accession>A0A7C9VMH0</accession>
<evidence type="ECO:0000256" key="1">
    <source>
        <dbReference type="ARBA" id="ARBA00001947"/>
    </source>
</evidence>
<comment type="cofactor">
    <cofactor evidence="1">
        <name>Zn(2+)</name>
        <dbReference type="ChEBI" id="CHEBI:29105"/>
    </cofactor>
</comment>
<dbReference type="PROSITE" id="PS00483">
    <property type="entry name" value="DIHYDROOROTASE_2"/>
    <property type="match status" value="1"/>
</dbReference>
<dbReference type="Pfam" id="PF01979">
    <property type="entry name" value="Amidohydro_1"/>
    <property type="match status" value="1"/>
</dbReference>
<evidence type="ECO:0000313" key="8">
    <source>
        <dbReference type="Proteomes" id="UP000480266"/>
    </source>
</evidence>
<evidence type="ECO:0000256" key="2">
    <source>
        <dbReference type="ARBA" id="ARBA00002368"/>
    </source>
</evidence>
<gene>
    <name evidence="7" type="ORF">G4V63_11450</name>
</gene>
<protein>
    <submittedName>
        <fullName evidence="7">Amidohydrolase family protein</fullName>
    </submittedName>
</protein>
<evidence type="ECO:0000256" key="5">
    <source>
        <dbReference type="ARBA" id="ARBA00022801"/>
    </source>
</evidence>
<name>A0A7C9VMH0_9BRAD</name>
<organism evidence="7 8">
    <name type="scientific">Candidatus Afipia apatlaquensis</name>
    <dbReference type="NCBI Taxonomy" id="2712852"/>
    <lineage>
        <taxon>Bacteria</taxon>
        <taxon>Pseudomonadati</taxon>
        <taxon>Pseudomonadota</taxon>
        <taxon>Alphaproteobacteria</taxon>
        <taxon>Hyphomicrobiales</taxon>
        <taxon>Nitrobacteraceae</taxon>
        <taxon>Afipia</taxon>
    </lineage>
</organism>
<keyword evidence="5" id="KW-0378">Hydrolase</keyword>
<dbReference type="GO" id="GO:0004038">
    <property type="term" value="F:allantoinase activity"/>
    <property type="evidence" value="ECO:0007669"/>
    <property type="project" value="TreeGrafter"/>
</dbReference>
<comment type="caution">
    <text evidence="7">The sequence shown here is derived from an EMBL/GenBank/DDBJ whole genome shotgun (WGS) entry which is preliminary data.</text>
</comment>
<dbReference type="PANTHER" id="PTHR43668">
    <property type="entry name" value="ALLANTOINASE"/>
    <property type="match status" value="1"/>
</dbReference>
<comment type="function">
    <text evidence="2">Catalyzes the reversible cyclization of carbamoyl aspartate to dihydroorotate.</text>
</comment>
<evidence type="ECO:0000313" key="7">
    <source>
        <dbReference type="EMBL" id="NGX95813.1"/>
    </source>
</evidence>
<dbReference type="SUPFAM" id="SSF51556">
    <property type="entry name" value="Metallo-dependent hydrolases"/>
    <property type="match status" value="1"/>
</dbReference>
<dbReference type="PANTHER" id="PTHR43668:SF2">
    <property type="entry name" value="ALLANTOINASE"/>
    <property type="match status" value="1"/>
</dbReference>
<dbReference type="InterPro" id="IPR006680">
    <property type="entry name" value="Amidohydro-rel"/>
</dbReference>
<dbReference type="AlphaFoldDB" id="A0A7C9VMH0"/>
<evidence type="ECO:0000256" key="3">
    <source>
        <dbReference type="ARBA" id="ARBA00010286"/>
    </source>
</evidence>
<keyword evidence="4" id="KW-0479">Metal-binding</keyword>